<proteinExistence type="predicted"/>
<reference evidence="3 4" key="1">
    <citation type="submission" date="2020-08" db="EMBL/GenBank/DDBJ databases">
        <title>Genomic Encyclopedia of Type Strains, Phase III (KMG-III): the genomes of soil and plant-associated and newly described type strains.</title>
        <authorList>
            <person name="Whitman W."/>
        </authorList>
    </citation>
    <scope>NUCLEOTIDE SEQUENCE [LARGE SCALE GENOMIC DNA]</scope>
    <source>
        <strain evidence="3 4">CECT 3259</strain>
    </source>
</reference>
<feature type="compositionally biased region" description="Low complexity" evidence="1">
    <location>
        <begin position="521"/>
        <end position="537"/>
    </location>
</feature>
<dbReference type="EMBL" id="JACHJF010000003">
    <property type="protein sequence ID" value="MBB5118261.1"/>
    <property type="molecule type" value="Genomic_DNA"/>
</dbReference>
<accession>A0A7W8F2G8</accession>
<dbReference type="AlphaFoldDB" id="A0A7W8F2G8"/>
<feature type="transmembrane region" description="Helical" evidence="2">
    <location>
        <begin position="67"/>
        <end position="97"/>
    </location>
</feature>
<name>A0A7W8F2G8_STREU</name>
<organism evidence="3 4">
    <name type="scientific">Streptomyces eurocidicus</name>
    <name type="common">Streptoverticillium eurocidicus</name>
    <dbReference type="NCBI Taxonomy" id="66423"/>
    <lineage>
        <taxon>Bacteria</taxon>
        <taxon>Bacillati</taxon>
        <taxon>Actinomycetota</taxon>
        <taxon>Actinomycetes</taxon>
        <taxon>Kitasatosporales</taxon>
        <taxon>Streptomycetaceae</taxon>
        <taxon>Streptomyces</taxon>
    </lineage>
</organism>
<evidence type="ECO:0000256" key="1">
    <source>
        <dbReference type="SAM" id="MobiDB-lite"/>
    </source>
</evidence>
<comment type="caution">
    <text evidence="3">The sequence shown here is derived from an EMBL/GenBank/DDBJ whole genome shotgun (WGS) entry which is preliminary data.</text>
</comment>
<dbReference type="Gene3D" id="3.40.50.300">
    <property type="entry name" value="P-loop containing nucleotide triphosphate hydrolases"/>
    <property type="match status" value="1"/>
</dbReference>
<evidence type="ECO:0000313" key="4">
    <source>
        <dbReference type="Proteomes" id="UP000528608"/>
    </source>
</evidence>
<evidence type="ECO:0008006" key="5">
    <source>
        <dbReference type="Google" id="ProtNLM"/>
    </source>
</evidence>
<feature type="region of interest" description="Disordered" evidence="1">
    <location>
        <begin position="514"/>
        <end position="567"/>
    </location>
</feature>
<dbReference type="RefSeq" id="WP_184743111.1">
    <property type="nucleotide sequence ID" value="NZ_JACHJF010000003.1"/>
</dbReference>
<dbReference type="InterPro" id="IPR027417">
    <property type="entry name" value="P-loop_NTPase"/>
</dbReference>
<sequence>MGRRALPSSLTGGASLARGRDFARTAADSTADMLHPLLTIGRGLHALGTGGLRRWARTPRDRRGPTLLLTASCLVIVALLPYGPMLSAVALMAAAAWAGRERGSAAAADAVDEESCHARLQTVYESLVPYLTVPEDPDPLYAHGGGWQRAFTEYEFDHLGRLVSLQLRYPAYFTDGEPESRAKVEQLLRLKAGRGREYRFDWEEEDNHLTLSALPPLPTDIRAQRFVTVPGEAVLGFTDPCSVQRTLPVTDDTGTRDVPPVVWRTGQRSTEPHLLALGRSAAGTTTLLRSVALQALHHGDVLVVDGGGTGEYAFLLGREGVLAVESAPAGALATLEWACHETERRILAAHQARQLGRPVPEDVRRPLWILVDRPTSLSHLAAGEGRPDPQEFLQVPLRRGRVANVTVAVAEHLDNAGLIAEPVLAHTRARVVLGAVTPGQVRTALGAPPPTTPPPDVPPGRGYARLGSGPVLRVQVPATPDPYAQDTGEHERRAVLALLPEPCVPVPYGTVSYGTEPHTPPAGAEYAADGYPADAYPNDGHGTDGYPDRESPGGPGGAGGPVRLQAT</sequence>
<feature type="compositionally biased region" description="Pro residues" evidence="1">
    <location>
        <begin position="447"/>
        <end position="458"/>
    </location>
</feature>
<evidence type="ECO:0000256" key="2">
    <source>
        <dbReference type="SAM" id="Phobius"/>
    </source>
</evidence>
<dbReference type="SUPFAM" id="SSF52540">
    <property type="entry name" value="P-loop containing nucleoside triphosphate hydrolases"/>
    <property type="match status" value="1"/>
</dbReference>
<keyword evidence="2" id="KW-0472">Membrane</keyword>
<protein>
    <recommendedName>
        <fullName evidence="5">FtsK domain-containing protein</fullName>
    </recommendedName>
</protein>
<feature type="region of interest" description="Disordered" evidence="1">
    <location>
        <begin position="442"/>
        <end position="465"/>
    </location>
</feature>
<evidence type="ECO:0000313" key="3">
    <source>
        <dbReference type="EMBL" id="MBB5118261.1"/>
    </source>
</evidence>
<keyword evidence="2" id="KW-0812">Transmembrane</keyword>
<keyword evidence="2" id="KW-1133">Transmembrane helix</keyword>
<gene>
    <name evidence="3" type="ORF">FHS36_001682</name>
</gene>
<dbReference type="Proteomes" id="UP000528608">
    <property type="component" value="Unassembled WGS sequence"/>
</dbReference>